<evidence type="ECO:0000313" key="2">
    <source>
        <dbReference type="EMBL" id="CDW73675.1"/>
    </source>
</evidence>
<dbReference type="OMA" id="SHDITND"/>
<sequence>MQAFLKQRKVETEQPKEIGQYVPKDARKEVVQELKRSHFVLGSDSSDFRTKNQVAQQDQNWKIDLEEKQIYNRFSQQIKQSHVQIGMNNKTSFQTTHEQNYDKKTIDQNGIIAAQEAKKDLRKSHFNFGSLSVGADSFVTTNQERFKSNPNLNPADLRPQIKGQDSRENKIVTGKEKPNYQTSMKDSLASHDLAESYKNMQQQQEQGRNVRQHHFQFGYNGEQSVMSEYQNFQNDRSKSVALSGPIIRSANDIKKTTIELGNKWHQNDYTSMMKMNHQVNSLTNREPSNGLSATELANVAKLDLRKSHFMVGSAPTINESSAKSAFKSHDITNDLKNEKLAIQSRMQKGNFKIGDEKAQATQFDTSYKAGLASADRIHNEIQNKSEEKKPVYPSINLGFGQNDYISEAKSKFQAVQGDKEMATKSIIEKNRNPHFKFGDGLSHDMTSVSKQQFDYKGNASEIRGFLDESRKQDLKQHHFAMGSHTTEYQTSNQKQLNTDQTNNQLSAGAKFETKSLLKNSGQRIFGGNMPQGIQVGAGADYKTTNQSYIKWIQPAPTQIQMNMGGPSKQ</sequence>
<evidence type="ECO:0000256" key="1">
    <source>
        <dbReference type="SAM" id="MobiDB-lite"/>
    </source>
</evidence>
<proteinExistence type="predicted"/>
<name>A0A077ZUT9_STYLE</name>
<keyword evidence="3" id="KW-1185">Reference proteome</keyword>
<protein>
    <submittedName>
        <fullName evidence="2">Uncharacterized protein</fullName>
    </submittedName>
</protein>
<dbReference type="OrthoDB" id="10557385at2759"/>
<organism evidence="2 3">
    <name type="scientific">Stylonychia lemnae</name>
    <name type="common">Ciliate</name>
    <dbReference type="NCBI Taxonomy" id="5949"/>
    <lineage>
        <taxon>Eukaryota</taxon>
        <taxon>Sar</taxon>
        <taxon>Alveolata</taxon>
        <taxon>Ciliophora</taxon>
        <taxon>Intramacronucleata</taxon>
        <taxon>Spirotrichea</taxon>
        <taxon>Stichotrichia</taxon>
        <taxon>Sporadotrichida</taxon>
        <taxon>Oxytrichidae</taxon>
        <taxon>Stylonychinae</taxon>
        <taxon>Stylonychia</taxon>
    </lineage>
</organism>
<dbReference type="AlphaFoldDB" id="A0A077ZUT9"/>
<dbReference type="InParanoid" id="A0A077ZUT9"/>
<feature type="compositionally biased region" description="Basic and acidic residues" evidence="1">
    <location>
        <begin position="164"/>
        <end position="175"/>
    </location>
</feature>
<evidence type="ECO:0000313" key="3">
    <source>
        <dbReference type="Proteomes" id="UP000039865"/>
    </source>
</evidence>
<reference evidence="2 3" key="1">
    <citation type="submission" date="2014-06" db="EMBL/GenBank/DDBJ databases">
        <authorList>
            <person name="Swart Estienne"/>
        </authorList>
    </citation>
    <scope>NUCLEOTIDE SEQUENCE [LARGE SCALE GENOMIC DNA]</scope>
    <source>
        <strain evidence="2 3">130c</strain>
    </source>
</reference>
<accession>A0A077ZUT9</accession>
<dbReference type="Proteomes" id="UP000039865">
    <property type="component" value="Unassembled WGS sequence"/>
</dbReference>
<dbReference type="EMBL" id="CCKQ01002568">
    <property type="protein sequence ID" value="CDW73675.1"/>
    <property type="molecule type" value="Genomic_DNA"/>
</dbReference>
<gene>
    <name evidence="2" type="primary">Contig16338.g17408</name>
    <name evidence="2" type="ORF">STYLEM_2660</name>
</gene>
<feature type="region of interest" description="Disordered" evidence="1">
    <location>
        <begin position="145"/>
        <end position="175"/>
    </location>
</feature>